<evidence type="ECO:0000313" key="3">
    <source>
        <dbReference type="EMBL" id="PQJ12635.1"/>
    </source>
</evidence>
<evidence type="ECO:0000313" key="4">
    <source>
        <dbReference type="Proteomes" id="UP000239872"/>
    </source>
</evidence>
<dbReference type="CDD" id="cd00093">
    <property type="entry name" value="HTH_XRE"/>
    <property type="match status" value="1"/>
</dbReference>
<dbReference type="SUPFAM" id="SSF47413">
    <property type="entry name" value="lambda repressor-like DNA-binding domains"/>
    <property type="match status" value="1"/>
</dbReference>
<reference evidence="3 4" key="1">
    <citation type="submission" date="2018-01" db="EMBL/GenBank/DDBJ databases">
        <title>A novel member of the phylum Bacteroidetes isolated from glacier ice.</title>
        <authorList>
            <person name="Liu Q."/>
            <person name="Xin Y.-H."/>
        </authorList>
    </citation>
    <scope>NUCLEOTIDE SEQUENCE [LARGE SCALE GENOMIC DNA]</scope>
    <source>
        <strain evidence="3 4">RB1R16</strain>
    </source>
</reference>
<protein>
    <recommendedName>
        <fullName evidence="2">HTH cro/C1-type domain-containing protein</fullName>
    </recommendedName>
</protein>
<name>A0A2S7T1E9_9BACT</name>
<dbReference type="Proteomes" id="UP000239872">
    <property type="component" value="Unassembled WGS sequence"/>
</dbReference>
<dbReference type="PANTHER" id="PTHR46558">
    <property type="entry name" value="TRACRIPTIONAL REGULATORY PROTEIN-RELATED-RELATED"/>
    <property type="match status" value="1"/>
</dbReference>
<feature type="domain" description="HTH cro/C1-type" evidence="2">
    <location>
        <begin position="11"/>
        <end position="65"/>
    </location>
</feature>
<proteinExistence type="predicted"/>
<dbReference type="Gene3D" id="1.10.260.40">
    <property type="entry name" value="lambda repressor-like DNA-binding domains"/>
    <property type="match status" value="1"/>
</dbReference>
<dbReference type="RefSeq" id="WP_105037518.1">
    <property type="nucleotide sequence ID" value="NZ_PPSL01000001.1"/>
</dbReference>
<dbReference type="EMBL" id="PPSL01000001">
    <property type="protein sequence ID" value="PQJ12635.1"/>
    <property type="molecule type" value="Genomic_DNA"/>
</dbReference>
<dbReference type="Pfam" id="PF01381">
    <property type="entry name" value="HTH_3"/>
    <property type="match status" value="1"/>
</dbReference>
<dbReference type="GO" id="GO:0003677">
    <property type="term" value="F:DNA binding"/>
    <property type="evidence" value="ECO:0007669"/>
    <property type="project" value="UniProtKB-KW"/>
</dbReference>
<keyword evidence="1" id="KW-0238">DNA-binding</keyword>
<organism evidence="3 4">
    <name type="scientific">Flavipsychrobacter stenotrophus</name>
    <dbReference type="NCBI Taxonomy" id="2077091"/>
    <lineage>
        <taxon>Bacteria</taxon>
        <taxon>Pseudomonadati</taxon>
        <taxon>Bacteroidota</taxon>
        <taxon>Chitinophagia</taxon>
        <taxon>Chitinophagales</taxon>
        <taxon>Chitinophagaceae</taxon>
        <taxon>Flavipsychrobacter</taxon>
    </lineage>
</organism>
<dbReference type="AlphaFoldDB" id="A0A2S7T1E9"/>
<sequence>MITVKKIGESVKNVREKRNYSQEYVASKLGISQKAFSKIETGETKLSVDNLMKLAEILDTTVNELLDSVGNATYNNIGTHHGEGIVIHKTNSDKIGELYEKMLKSKDDEIYRLKEQNEMFLKTIEKLTNK</sequence>
<dbReference type="PROSITE" id="PS50943">
    <property type="entry name" value="HTH_CROC1"/>
    <property type="match status" value="1"/>
</dbReference>
<dbReference type="OrthoDB" id="674774at2"/>
<dbReference type="InterPro" id="IPR010982">
    <property type="entry name" value="Lambda_DNA-bd_dom_sf"/>
</dbReference>
<dbReference type="PANTHER" id="PTHR46558:SF4">
    <property type="entry name" value="DNA-BIDING PHAGE PROTEIN"/>
    <property type="match status" value="1"/>
</dbReference>
<dbReference type="SMART" id="SM00530">
    <property type="entry name" value="HTH_XRE"/>
    <property type="match status" value="1"/>
</dbReference>
<evidence type="ECO:0000259" key="2">
    <source>
        <dbReference type="PROSITE" id="PS50943"/>
    </source>
</evidence>
<accession>A0A2S7T1E9</accession>
<evidence type="ECO:0000256" key="1">
    <source>
        <dbReference type="ARBA" id="ARBA00023125"/>
    </source>
</evidence>
<gene>
    <name evidence="3" type="ORF">CJD36_002515</name>
</gene>
<keyword evidence="4" id="KW-1185">Reference proteome</keyword>
<dbReference type="InterPro" id="IPR001387">
    <property type="entry name" value="Cro/C1-type_HTH"/>
</dbReference>
<comment type="caution">
    <text evidence="3">The sequence shown here is derived from an EMBL/GenBank/DDBJ whole genome shotgun (WGS) entry which is preliminary data.</text>
</comment>